<dbReference type="PANTHER" id="PTHR30055">
    <property type="entry name" value="HTH-TYPE TRANSCRIPTIONAL REGULATOR RUTR"/>
    <property type="match status" value="1"/>
</dbReference>
<sequence>MPQPQSEPTGVAQRRPGRPRDAALESQVLQTVVDLIDAGITVTVKEVVARSGVSRAAIYRRWSTLDVLISDALDVSREVVYPPDEMTAREAILSAYPGPDRPVLESYPESRVRQRLLLALADPDLQHEYWNRHVSQRRVPLLAFLQRAQDRGEVRAGVDLDATLDLLSGVFYYQLVARGAELTDPETMLRCRAAVDIIWNGIAPLK</sequence>
<feature type="domain" description="Tetracyclin repressor-like C-terminal" evidence="6">
    <location>
        <begin position="115"/>
        <end position="184"/>
    </location>
</feature>
<keyword evidence="8" id="KW-1185">Reference proteome</keyword>
<dbReference type="GO" id="GO:0000150">
    <property type="term" value="F:DNA strand exchange activity"/>
    <property type="evidence" value="ECO:0007669"/>
    <property type="project" value="InterPro"/>
</dbReference>
<dbReference type="GO" id="GO:0003700">
    <property type="term" value="F:DNA-binding transcription factor activity"/>
    <property type="evidence" value="ECO:0007669"/>
    <property type="project" value="TreeGrafter"/>
</dbReference>
<gene>
    <name evidence="7" type="ORF">JOF28_002817</name>
</gene>
<dbReference type="RefSeq" id="WP_209706535.1">
    <property type="nucleotide sequence ID" value="NZ_JAFIDA010000001.1"/>
</dbReference>
<dbReference type="SUPFAM" id="SSF48498">
    <property type="entry name" value="Tetracyclin repressor-like, C-terminal domain"/>
    <property type="match status" value="1"/>
</dbReference>
<evidence type="ECO:0000259" key="6">
    <source>
        <dbReference type="Pfam" id="PF16859"/>
    </source>
</evidence>
<dbReference type="InterPro" id="IPR011075">
    <property type="entry name" value="TetR_C"/>
</dbReference>
<dbReference type="InterPro" id="IPR036271">
    <property type="entry name" value="Tet_transcr_reg_TetR-rel_C_sf"/>
</dbReference>
<dbReference type="Gene3D" id="1.10.357.10">
    <property type="entry name" value="Tetracycline Repressor, domain 2"/>
    <property type="match status" value="1"/>
</dbReference>
<accession>A0A940T283</accession>
<dbReference type="InterPro" id="IPR050109">
    <property type="entry name" value="HTH-type_TetR-like_transc_reg"/>
</dbReference>
<name>A0A940T283_9MICO</name>
<evidence type="ECO:0000313" key="7">
    <source>
        <dbReference type="EMBL" id="MBP1327585.1"/>
    </source>
</evidence>
<dbReference type="InterPro" id="IPR006120">
    <property type="entry name" value="Resolvase_HTH_dom"/>
</dbReference>
<dbReference type="PANTHER" id="PTHR30055:SF148">
    <property type="entry name" value="TETR-FAMILY TRANSCRIPTIONAL REGULATOR"/>
    <property type="match status" value="1"/>
</dbReference>
<evidence type="ECO:0000256" key="3">
    <source>
        <dbReference type="ARBA" id="ARBA00023163"/>
    </source>
</evidence>
<evidence type="ECO:0000313" key="8">
    <source>
        <dbReference type="Proteomes" id="UP000675163"/>
    </source>
</evidence>
<dbReference type="GO" id="GO:0000976">
    <property type="term" value="F:transcription cis-regulatory region binding"/>
    <property type="evidence" value="ECO:0007669"/>
    <property type="project" value="TreeGrafter"/>
</dbReference>
<dbReference type="Proteomes" id="UP000675163">
    <property type="component" value="Unassembled WGS sequence"/>
</dbReference>
<keyword evidence="2" id="KW-0238">DNA-binding</keyword>
<evidence type="ECO:0000256" key="2">
    <source>
        <dbReference type="ARBA" id="ARBA00023125"/>
    </source>
</evidence>
<comment type="caution">
    <text evidence="7">The sequence shown here is derived from an EMBL/GenBank/DDBJ whole genome shotgun (WGS) entry which is preliminary data.</text>
</comment>
<feature type="region of interest" description="Disordered" evidence="4">
    <location>
        <begin position="1"/>
        <end position="21"/>
    </location>
</feature>
<evidence type="ECO:0000256" key="1">
    <source>
        <dbReference type="ARBA" id="ARBA00023015"/>
    </source>
</evidence>
<dbReference type="Pfam" id="PF16859">
    <property type="entry name" value="TetR_C_11"/>
    <property type="match status" value="1"/>
</dbReference>
<keyword evidence="3" id="KW-0804">Transcription</keyword>
<keyword evidence="1" id="KW-0805">Transcription regulation</keyword>
<reference evidence="7" key="1">
    <citation type="submission" date="2021-02" db="EMBL/GenBank/DDBJ databases">
        <title>Sequencing the genomes of 1000 actinobacteria strains.</title>
        <authorList>
            <person name="Klenk H.-P."/>
        </authorList>
    </citation>
    <scope>NUCLEOTIDE SEQUENCE</scope>
    <source>
        <strain evidence="7">DSM 22850</strain>
    </source>
</reference>
<protein>
    <submittedName>
        <fullName evidence="7">AcrR family transcriptional regulator</fullName>
    </submittedName>
</protein>
<dbReference type="EMBL" id="JAFIDA010000001">
    <property type="protein sequence ID" value="MBP1327585.1"/>
    <property type="molecule type" value="Genomic_DNA"/>
</dbReference>
<evidence type="ECO:0000259" key="5">
    <source>
        <dbReference type="Pfam" id="PF02796"/>
    </source>
</evidence>
<dbReference type="AlphaFoldDB" id="A0A940T283"/>
<dbReference type="Gene3D" id="1.10.10.60">
    <property type="entry name" value="Homeodomain-like"/>
    <property type="match status" value="1"/>
</dbReference>
<proteinExistence type="predicted"/>
<organism evidence="7 8">
    <name type="scientific">Leucobacter exalbidus</name>
    <dbReference type="NCBI Taxonomy" id="662960"/>
    <lineage>
        <taxon>Bacteria</taxon>
        <taxon>Bacillati</taxon>
        <taxon>Actinomycetota</taxon>
        <taxon>Actinomycetes</taxon>
        <taxon>Micrococcales</taxon>
        <taxon>Microbacteriaceae</taxon>
        <taxon>Leucobacter</taxon>
    </lineage>
</organism>
<feature type="domain" description="Resolvase HTH" evidence="5">
    <location>
        <begin position="17"/>
        <end position="63"/>
    </location>
</feature>
<evidence type="ECO:0000256" key="4">
    <source>
        <dbReference type="SAM" id="MobiDB-lite"/>
    </source>
</evidence>
<dbReference type="Pfam" id="PF02796">
    <property type="entry name" value="HTH_7"/>
    <property type="match status" value="1"/>
</dbReference>